<gene>
    <name evidence="2" type="ORF">GNLVRS02_ARAD1C33264g</name>
</gene>
<dbReference type="AlphaFoldDB" id="A0A060T3G7"/>
<dbReference type="PANTHER" id="PTHR21405:SF0">
    <property type="entry name" value="TETRATRICOPEPTIDE REPEAT PROTEIN 36"/>
    <property type="match status" value="1"/>
</dbReference>
<dbReference type="Gene3D" id="1.25.40.10">
    <property type="entry name" value="Tetratricopeptide repeat domain"/>
    <property type="match status" value="1"/>
</dbReference>
<accession>A0A060T3G7</accession>
<dbReference type="PANTHER" id="PTHR21405">
    <property type="entry name" value="CDNA SEQUENCE BC021608"/>
    <property type="match status" value="1"/>
</dbReference>
<evidence type="ECO:0000313" key="2">
    <source>
        <dbReference type="EMBL" id="CDP35344.1"/>
    </source>
</evidence>
<dbReference type="InterPro" id="IPR038906">
    <property type="entry name" value="TTC36"/>
</dbReference>
<dbReference type="InterPro" id="IPR011990">
    <property type="entry name" value="TPR-like_helical_dom_sf"/>
</dbReference>
<proteinExistence type="inferred from homology"/>
<comment type="similarity">
    <text evidence="1">Belongs to the TTC36 family.</text>
</comment>
<name>A0A060T3G7_BLAAD</name>
<reference evidence="2" key="2">
    <citation type="submission" date="2014-06" db="EMBL/GenBank/DDBJ databases">
        <title>The complete genome of Blastobotrys (Arxula) adeninivorans LS3 - a yeast of biotechnological interest.</title>
        <authorList>
            <person name="Kunze G."/>
            <person name="Gaillardin C."/>
            <person name="Czernicka M."/>
            <person name="Durrens P."/>
            <person name="Martin T."/>
            <person name="Boer E."/>
            <person name="Gabaldon T."/>
            <person name="Cruz J."/>
            <person name="Talla E."/>
            <person name="Marck C."/>
            <person name="Goffeau A."/>
            <person name="Barbe V."/>
            <person name="Baret P."/>
            <person name="Baronian K."/>
            <person name="Beier S."/>
            <person name="Bleykasten C."/>
            <person name="Bode R."/>
            <person name="Casaregola S."/>
            <person name="Despons L."/>
            <person name="Fairhead C."/>
            <person name="Giersberg M."/>
            <person name="Gierski P."/>
            <person name="Hahnel U."/>
            <person name="Hartmann A."/>
            <person name="Jankowska D."/>
            <person name="Jubin C."/>
            <person name="Jung P."/>
            <person name="Lafontaine I."/>
            <person name="Leh-Louis V."/>
            <person name="Lemaire M."/>
            <person name="Marcet-Houben M."/>
            <person name="Mascher M."/>
            <person name="Morel G."/>
            <person name="Richard G.-F."/>
            <person name="Riechen J."/>
            <person name="Sacerdot C."/>
            <person name="Sarkar A."/>
            <person name="Savel G."/>
            <person name="Schacherer J."/>
            <person name="Sherman D."/>
            <person name="Straub M.-L."/>
            <person name="Stein N."/>
            <person name="Thierry A."/>
            <person name="Trautwein-Schult A."/>
            <person name="Westhof E."/>
            <person name="Worch S."/>
            <person name="Dujon B."/>
            <person name="Souciet J.-L."/>
            <person name="Wincker P."/>
            <person name="Scholz U."/>
            <person name="Neuveglise N."/>
        </authorList>
    </citation>
    <scope>NUCLEOTIDE SEQUENCE</scope>
    <source>
        <strain evidence="2">LS3</strain>
    </source>
</reference>
<reference evidence="2" key="1">
    <citation type="submission" date="2014-02" db="EMBL/GenBank/DDBJ databases">
        <authorList>
            <person name="Genoscope - CEA"/>
        </authorList>
    </citation>
    <scope>NUCLEOTIDE SEQUENCE</scope>
    <source>
        <strain evidence="2">LS3</strain>
    </source>
</reference>
<dbReference type="GO" id="GO:0006570">
    <property type="term" value="P:tyrosine metabolic process"/>
    <property type="evidence" value="ECO:0007669"/>
    <property type="project" value="TreeGrafter"/>
</dbReference>
<protein>
    <submittedName>
        <fullName evidence="2">ARAD1C33264p</fullName>
    </submittedName>
</protein>
<organism evidence="2">
    <name type="scientific">Blastobotrys adeninivorans</name>
    <name type="common">Yeast</name>
    <name type="synonym">Arxula adeninivorans</name>
    <dbReference type="NCBI Taxonomy" id="409370"/>
    <lineage>
        <taxon>Eukaryota</taxon>
        <taxon>Fungi</taxon>
        <taxon>Dikarya</taxon>
        <taxon>Ascomycota</taxon>
        <taxon>Saccharomycotina</taxon>
        <taxon>Dipodascomycetes</taxon>
        <taxon>Dipodascales</taxon>
        <taxon>Trichomonascaceae</taxon>
        <taxon>Blastobotrys</taxon>
    </lineage>
</organism>
<evidence type="ECO:0000256" key="1">
    <source>
        <dbReference type="ARBA" id="ARBA00006995"/>
    </source>
</evidence>
<dbReference type="PhylomeDB" id="A0A060T3G7"/>
<dbReference type="EMBL" id="HG937693">
    <property type="protein sequence ID" value="CDP35344.1"/>
    <property type="molecule type" value="Genomic_DNA"/>
</dbReference>
<sequence length="209" mass="22770">MSLATSLSPGDQKVLAAILSGEGPGVVPGVKVDSSLSPDAHITDVDELSDLVAREKRAIKLVEESEDYRAAMEILNEIISHQPLYASAYNNRAQLARLYESGMSQDGIIEDLEKAIDLAKPEKQTDAVSKMRATVLCQAYSQLGGLYIQESKRASDSWPLEERASECLHFAGLYGNELARAVATQVNPYAKLCGNMVSEALRREREQAA</sequence>